<protein>
    <submittedName>
        <fullName evidence="1">Unnamed protein product</fullName>
    </submittedName>
</protein>
<proteinExistence type="predicted"/>
<evidence type="ECO:0000313" key="2">
    <source>
        <dbReference type="Proteomes" id="UP001165101"/>
    </source>
</evidence>
<gene>
    <name evidence="1" type="ORF">Cboi01_000495300</name>
</gene>
<evidence type="ECO:0000313" key="1">
    <source>
        <dbReference type="EMBL" id="GME98467.1"/>
    </source>
</evidence>
<comment type="caution">
    <text evidence="1">The sequence shown here is derived from an EMBL/GenBank/DDBJ whole genome shotgun (WGS) entry which is preliminary data.</text>
</comment>
<accession>A0ACB5U1X6</accession>
<dbReference type="EMBL" id="BSXV01003497">
    <property type="protein sequence ID" value="GME98467.1"/>
    <property type="molecule type" value="Genomic_DNA"/>
</dbReference>
<organism evidence="1 2">
    <name type="scientific">Candida boidinii</name>
    <name type="common">Yeast</name>
    <dbReference type="NCBI Taxonomy" id="5477"/>
    <lineage>
        <taxon>Eukaryota</taxon>
        <taxon>Fungi</taxon>
        <taxon>Dikarya</taxon>
        <taxon>Ascomycota</taxon>
        <taxon>Saccharomycotina</taxon>
        <taxon>Pichiomycetes</taxon>
        <taxon>Pichiales</taxon>
        <taxon>Pichiaceae</taxon>
        <taxon>Ogataea</taxon>
        <taxon>Ogataea/Candida clade</taxon>
    </lineage>
</organism>
<dbReference type="Proteomes" id="UP001165101">
    <property type="component" value="Unassembled WGS sequence"/>
</dbReference>
<name>A0ACB5U1X6_CANBO</name>
<keyword evidence="2" id="KW-1185">Reference proteome</keyword>
<sequence length="163" mass="18197">MTDSSEIRNTLPSTLIPNKRSVEDPIEYDKEIKIQKVTESIEIKEEVENNGENNNGIQTVLLRDISEEVEEISVEEGLSIGNNYQQPVPGDDEQNDDDDDGDDGEDLENEEGISGEDSFGDSDDEDDSGLEEVEFANSNNDNEEEEEDDDDVEIVGETENGYE</sequence>
<reference evidence="1" key="1">
    <citation type="submission" date="2023-04" db="EMBL/GenBank/DDBJ databases">
        <title>Candida boidinii NBRC 1967.</title>
        <authorList>
            <person name="Ichikawa N."/>
            <person name="Sato H."/>
            <person name="Tonouchi N."/>
        </authorList>
    </citation>
    <scope>NUCLEOTIDE SEQUENCE</scope>
    <source>
        <strain evidence="1">NBRC 1967</strain>
    </source>
</reference>